<keyword evidence="3" id="KW-0808">Transferase</keyword>
<sequence length="333" mass="36043">MGARGQPFPAGSPRVAVILPCYNEEAAIAGVVADFRAALPEAAVYVFDNASTDATAAAARDAGAIVRAEPMKGKGNAVRRAFADVDADIYVMADGDGTYEAAAAPAMIAAMRRESLDMVVGVRVPDDEVQGAYRPGHVLGNRVFSFVFRRLFRLELSDLLSGYRVLSRRFVKSFPSVSKGFEIELEMSAHAALLRIPVKEVSTRYGARPDGSKSKLNTWLDGARILRRMLTFLRLHRPLLIFGGASLGAAIASFVLAVPVLIEYLQTGLVPRFPTLMVATGVMLTAVMLFIVGVILDAQARYFSEMKRLQYLQIPGPAPAFVETDEALETARS</sequence>
<dbReference type="AlphaFoldDB" id="A0A239PV44"/>
<dbReference type="Proteomes" id="UP000198346">
    <property type="component" value="Unassembled WGS sequence"/>
</dbReference>
<protein>
    <submittedName>
        <fullName evidence="3">Glycosyltransferase involved in cell wall bisynthesis</fullName>
    </submittedName>
</protein>
<evidence type="ECO:0000313" key="4">
    <source>
        <dbReference type="Proteomes" id="UP000198346"/>
    </source>
</evidence>
<name>A0A239PV44_9PROT</name>
<dbReference type="SUPFAM" id="SSF53448">
    <property type="entry name" value="Nucleotide-diphospho-sugar transferases"/>
    <property type="match status" value="1"/>
</dbReference>
<keyword evidence="1" id="KW-1133">Transmembrane helix</keyword>
<dbReference type="OrthoDB" id="3177103at2"/>
<evidence type="ECO:0000259" key="2">
    <source>
        <dbReference type="Pfam" id="PF00535"/>
    </source>
</evidence>
<dbReference type="Pfam" id="PF00535">
    <property type="entry name" value="Glycos_transf_2"/>
    <property type="match status" value="1"/>
</dbReference>
<dbReference type="GO" id="GO:0016740">
    <property type="term" value="F:transferase activity"/>
    <property type="evidence" value="ECO:0007669"/>
    <property type="project" value="UniProtKB-KW"/>
</dbReference>
<evidence type="ECO:0000313" key="3">
    <source>
        <dbReference type="EMBL" id="SNT73557.1"/>
    </source>
</evidence>
<keyword evidence="4" id="KW-1185">Reference proteome</keyword>
<dbReference type="EMBL" id="FZQA01000003">
    <property type="protein sequence ID" value="SNT73557.1"/>
    <property type="molecule type" value="Genomic_DNA"/>
</dbReference>
<keyword evidence="1" id="KW-0472">Membrane</keyword>
<feature type="transmembrane region" description="Helical" evidence="1">
    <location>
        <begin position="274"/>
        <end position="298"/>
    </location>
</feature>
<evidence type="ECO:0000256" key="1">
    <source>
        <dbReference type="SAM" id="Phobius"/>
    </source>
</evidence>
<dbReference type="InterPro" id="IPR029044">
    <property type="entry name" value="Nucleotide-diphossugar_trans"/>
</dbReference>
<feature type="domain" description="Glycosyltransferase 2-like" evidence="2">
    <location>
        <begin position="17"/>
        <end position="171"/>
    </location>
</feature>
<reference evidence="3 4" key="1">
    <citation type="submission" date="2017-07" db="EMBL/GenBank/DDBJ databases">
        <authorList>
            <person name="Sun Z.S."/>
            <person name="Albrecht U."/>
            <person name="Echele G."/>
            <person name="Lee C.C."/>
        </authorList>
    </citation>
    <scope>NUCLEOTIDE SEQUENCE [LARGE SCALE GENOMIC DNA]</scope>
    <source>
        <strain evidence="3 4">CGMCC 1.12710</strain>
    </source>
</reference>
<gene>
    <name evidence="3" type="ORF">SAMN06297382_1875</name>
</gene>
<dbReference type="RefSeq" id="WP_089412331.1">
    <property type="nucleotide sequence ID" value="NZ_FZQA01000003.1"/>
</dbReference>
<proteinExistence type="predicted"/>
<dbReference type="Gene3D" id="3.90.550.10">
    <property type="entry name" value="Spore Coat Polysaccharide Biosynthesis Protein SpsA, Chain A"/>
    <property type="match status" value="1"/>
</dbReference>
<dbReference type="InterPro" id="IPR001173">
    <property type="entry name" value="Glyco_trans_2-like"/>
</dbReference>
<dbReference type="CDD" id="cd04179">
    <property type="entry name" value="DPM_DPG-synthase_like"/>
    <property type="match status" value="1"/>
</dbReference>
<dbReference type="PANTHER" id="PTHR48090">
    <property type="entry name" value="UNDECAPRENYL-PHOSPHATE 4-DEOXY-4-FORMAMIDO-L-ARABINOSE TRANSFERASE-RELATED"/>
    <property type="match status" value="1"/>
</dbReference>
<feature type="transmembrane region" description="Helical" evidence="1">
    <location>
        <begin position="239"/>
        <end position="262"/>
    </location>
</feature>
<accession>A0A239PV44</accession>
<dbReference type="PANTHER" id="PTHR48090:SF7">
    <property type="entry name" value="RFBJ PROTEIN"/>
    <property type="match status" value="1"/>
</dbReference>
<organism evidence="3 4">
    <name type="scientific">Amphiplicatus metriothermophilus</name>
    <dbReference type="NCBI Taxonomy" id="1519374"/>
    <lineage>
        <taxon>Bacteria</taxon>
        <taxon>Pseudomonadati</taxon>
        <taxon>Pseudomonadota</taxon>
        <taxon>Alphaproteobacteria</taxon>
        <taxon>Parvularculales</taxon>
        <taxon>Parvularculaceae</taxon>
        <taxon>Amphiplicatus</taxon>
    </lineage>
</organism>
<keyword evidence="1" id="KW-0812">Transmembrane</keyword>
<dbReference type="InterPro" id="IPR050256">
    <property type="entry name" value="Glycosyltransferase_2"/>
</dbReference>